<proteinExistence type="predicted"/>
<feature type="transmembrane region" description="Helical" evidence="1">
    <location>
        <begin position="151"/>
        <end position="171"/>
    </location>
</feature>
<evidence type="ECO:0000313" key="2">
    <source>
        <dbReference type="EMBL" id="KAF9482044.1"/>
    </source>
</evidence>
<keyword evidence="1" id="KW-0812">Transmembrane</keyword>
<comment type="caution">
    <text evidence="2">The sequence shown here is derived from an EMBL/GenBank/DDBJ whole genome shotgun (WGS) entry which is preliminary data.</text>
</comment>
<feature type="transmembrane region" description="Helical" evidence="1">
    <location>
        <begin position="266"/>
        <end position="283"/>
    </location>
</feature>
<keyword evidence="1" id="KW-1133">Transmembrane helix</keyword>
<accession>A0A9P5Z6L1</accession>
<reference evidence="2" key="1">
    <citation type="submission" date="2020-11" db="EMBL/GenBank/DDBJ databases">
        <authorList>
            <consortium name="DOE Joint Genome Institute"/>
            <person name="Ahrendt S."/>
            <person name="Riley R."/>
            <person name="Andreopoulos W."/>
            <person name="Labutti K."/>
            <person name="Pangilinan J."/>
            <person name="Ruiz-Duenas F.J."/>
            <person name="Barrasa J.M."/>
            <person name="Sanchez-Garcia M."/>
            <person name="Camarero S."/>
            <person name="Miyauchi S."/>
            <person name="Serrano A."/>
            <person name="Linde D."/>
            <person name="Babiker R."/>
            <person name="Drula E."/>
            <person name="Ayuso-Fernandez I."/>
            <person name="Pacheco R."/>
            <person name="Padilla G."/>
            <person name="Ferreira P."/>
            <person name="Barriuso J."/>
            <person name="Kellner H."/>
            <person name="Castanera R."/>
            <person name="Alfaro M."/>
            <person name="Ramirez L."/>
            <person name="Pisabarro A.G."/>
            <person name="Kuo A."/>
            <person name="Tritt A."/>
            <person name="Lipzen A."/>
            <person name="He G."/>
            <person name="Yan M."/>
            <person name="Ng V."/>
            <person name="Cullen D."/>
            <person name="Martin F."/>
            <person name="Rosso M.-N."/>
            <person name="Henrissat B."/>
            <person name="Hibbett D."/>
            <person name="Martinez A.T."/>
            <person name="Grigoriev I.V."/>
        </authorList>
    </citation>
    <scope>NUCLEOTIDE SEQUENCE</scope>
    <source>
        <strain evidence="2">CIRM-BRFM 674</strain>
    </source>
</reference>
<dbReference type="OrthoDB" id="2986689at2759"/>
<name>A0A9P5Z6L1_9AGAR</name>
<organism evidence="2 3">
    <name type="scientific">Pholiota conissans</name>
    <dbReference type="NCBI Taxonomy" id="109636"/>
    <lineage>
        <taxon>Eukaryota</taxon>
        <taxon>Fungi</taxon>
        <taxon>Dikarya</taxon>
        <taxon>Basidiomycota</taxon>
        <taxon>Agaricomycotina</taxon>
        <taxon>Agaricomycetes</taxon>
        <taxon>Agaricomycetidae</taxon>
        <taxon>Agaricales</taxon>
        <taxon>Agaricineae</taxon>
        <taxon>Strophariaceae</taxon>
        <taxon>Pholiota</taxon>
    </lineage>
</organism>
<dbReference type="AlphaFoldDB" id="A0A9P5Z6L1"/>
<feature type="transmembrane region" description="Helical" evidence="1">
    <location>
        <begin position="58"/>
        <end position="79"/>
    </location>
</feature>
<evidence type="ECO:0000313" key="3">
    <source>
        <dbReference type="Proteomes" id="UP000807469"/>
    </source>
</evidence>
<keyword evidence="1" id="KW-0472">Membrane</keyword>
<feature type="transmembrane region" description="Helical" evidence="1">
    <location>
        <begin position="123"/>
        <end position="145"/>
    </location>
</feature>
<protein>
    <submittedName>
        <fullName evidence="2">Uncharacterized protein</fullName>
    </submittedName>
</protein>
<dbReference type="Proteomes" id="UP000807469">
    <property type="component" value="Unassembled WGS sequence"/>
</dbReference>
<dbReference type="EMBL" id="MU155170">
    <property type="protein sequence ID" value="KAF9482044.1"/>
    <property type="molecule type" value="Genomic_DNA"/>
</dbReference>
<evidence type="ECO:0000256" key="1">
    <source>
        <dbReference type="SAM" id="Phobius"/>
    </source>
</evidence>
<sequence>MATNFSCRAFSSIDQILAQAYTGKLNITTFAETCPNVCTLAWGIGNPDLSGIGTNISYILQAALTILFGPLFCLVYATLEPDSKRLEKLQNQFHDISAQFTIPVSVAAIVRYRQHASFYELDFLHSLLTMQFFSLLSSSVVAGVFAERKSIMRIIVLVIYGLLDFALYMILIKGLITSQPRWKTLDDLAEACSAYSQIFPWIQHIPTSDVLLHITTKQFFKPFNKTAWKYGLIIFGFVLAGIIGLFLAVIILALLYKALTSKDARFLGLISLGLSVGMLVEVVQMERTRNIMKEVTGLDFLDNEWGFGQIISLFLWVPLGLQSIYNVIGILNGE</sequence>
<gene>
    <name evidence="2" type="ORF">BDN70DRAFT_930317</name>
</gene>
<keyword evidence="3" id="KW-1185">Reference proteome</keyword>
<feature type="transmembrane region" description="Helical" evidence="1">
    <location>
        <begin position="230"/>
        <end position="254"/>
    </location>
</feature>